<keyword evidence="1" id="KW-0732">Signal</keyword>
<gene>
    <name evidence="2" type="ORF">SAMN05216361_0311</name>
</gene>
<feature type="chain" id="PRO_5012138172" evidence="1">
    <location>
        <begin position="23"/>
        <end position="413"/>
    </location>
</feature>
<dbReference type="Gene3D" id="3.20.20.140">
    <property type="entry name" value="Metal-dependent hydrolases"/>
    <property type="match status" value="1"/>
</dbReference>
<dbReference type="Proteomes" id="UP000184520">
    <property type="component" value="Unassembled WGS sequence"/>
</dbReference>
<dbReference type="EMBL" id="FQWD01000001">
    <property type="protein sequence ID" value="SHF76054.1"/>
    <property type="molecule type" value="Genomic_DNA"/>
</dbReference>
<dbReference type="Pfam" id="PF01244">
    <property type="entry name" value="Peptidase_M19"/>
    <property type="match status" value="1"/>
</dbReference>
<dbReference type="PROSITE" id="PS51365">
    <property type="entry name" value="RENAL_DIPEPTIDASE_2"/>
    <property type="match status" value="1"/>
</dbReference>
<evidence type="ECO:0000256" key="1">
    <source>
        <dbReference type="SAM" id="SignalP"/>
    </source>
</evidence>
<feature type="signal peptide" evidence="1">
    <location>
        <begin position="1"/>
        <end position="22"/>
    </location>
</feature>
<reference evidence="3" key="1">
    <citation type="submission" date="2016-11" db="EMBL/GenBank/DDBJ databases">
        <authorList>
            <person name="Varghese N."/>
            <person name="Submissions S."/>
        </authorList>
    </citation>
    <scope>NUCLEOTIDE SEQUENCE [LARGE SCALE GENOMIC DNA]</scope>
    <source>
        <strain evidence="3">CGMCC 1.8995</strain>
    </source>
</reference>
<organism evidence="2 3">
    <name type="scientific">Marisediminitalea aggregata</name>
    <dbReference type="NCBI Taxonomy" id="634436"/>
    <lineage>
        <taxon>Bacteria</taxon>
        <taxon>Pseudomonadati</taxon>
        <taxon>Pseudomonadota</taxon>
        <taxon>Gammaproteobacteria</taxon>
        <taxon>Alteromonadales</taxon>
        <taxon>Alteromonadaceae</taxon>
        <taxon>Marisediminitalea</taxon>
    </lineage>
</organism>
<accession>A0A1M5EA90</accession>
<dbReference type="PANTHER" id="PTHR10443:SF12">
    <property type="entry name" value="DIPEPTIDASE"/>
    <property type="match status" value="1"/>
</dbReference>
<dbReference type="PANTHER" id="PTHR10443">
    <property type="entry name" value="MICROSOMAL DIPEPTIDASE"/>
    <property type="match status" value="1"/>
</dbReference>
<keyword evidence="3" id="KW-1185">Reference proteome</keyword>
<dbReference type="InterPro" id="IPR032466">
    <property type="entry name" value="Metal_Hydrolase"/>
</dbReference>
<dbReference type="AlphaFoldDB" id="A0A1M5EA90"/>
<dbReference type="OrthoDB" id="9804920at2"/>
<name>A0A1M5EA90_9ALTE</name>
<dbReference type="SUPFAM" id="SSF51556">
    <property type="entry name" value="Metallo-dependent hydrolases"/>
    <property type="match status" value="1"/>
</dbReference>
<proteinExistence type="predicted"/>
<dbReference type="GO" id="GO:0070573">
    <property type="term" value="F:metallodipeptidase activity"/>
    <property type="evidence" value="ECO:0007669"/>
    <property type="project" value="InterPro"/>
</dbReference>
<protein>
    <submittedName>
        <fullName evidence="2">Membrane dipeptidase</fullName>
    </submittedName>
</protein>
<dbReference type="GO" id="GO:0006508">
    <property type="term" value="P:proteolysis"/>
    <property type="evidence" value="ECO:0007669"/>
    <property type="project" value="InterPro"/>
</dbReference>
<dbReference type="STRING" id="634436.SAMN05216361_0311"/>
<evidence type="ECO:0000313" key="3">
    <source>
        <dbReference type="Proteomes" id="UP000184520"/>
    </source>
</evidence>
<dbReference type="CDD" id="cd01301">
    <property type="entry name" value="rDP_like"/>
    <property type="match status" value="1"/>
</dbReference>
<dbReference type="InterPro" id="IPR008257">
    <property type="entry name" value="Pept_M19"/>
</dbReference>
<dbReference type="Gene3D" id="1.10.287.650">
    <property type="entry name" value="L27 domain"/>
    <property type="match status" value="1"/>
</dbReference>
<evidence type="ECO:0000313" key="2">
    <source>
        <dbReference type="EMBL" id="SHF76054.1"/>
    </source>
</evidence>
<dbReference type="RefSeq" id="WP_073316846.1">
    <property type="nucleotide sequence ID" value="NZ_FQWD01000001.1"/>
</dbReference>
<sequence length="413" mass="44903">MKKFAISVCAGAVAALSSPAFSAIDQRTSHAMHEELIVMDTHLDTPALLVQPGFDIMHEHTYDSDFSQVDVPRMNEGGLDGGFWVIYTPQGPVTEDGFKSARDTALLRAMAIHNMVAANPDTFALATEPEDAEKIVADGKKIVYVSMENAYPLGEDLSLLNTFYKMGLRMVGPVHFKNNQFGDSSTDPDGPQFDGLSPLGEALVKKANELGIILDGSHSSDALLEDMIELSKTPVILSHSGTKAVYDHPRNVDDALLKKLVASGGVIHVNAYSSYLTELPSDPERRKAFGVLMKQMGSLSDMTPEQIAAFKAQRKQIEMEHPAVKATFEDYMAHFLHILKVAGPKHTGVGADWDGGGGVETMMDVAALPKITARLLAEGYSKEDLADIWGNNVLRLLQQAQDYANSLKETAKE</sequence>